<dbReference type="HOGENOM" id="CLU_822277_0_0_1"/>
<dbReference type="NCBIfam" id="TIGR02189">
    <property type="entry name" value="GlrX-like_plant"/>
    <property type="match status" value="1"/>
</dbReference>
<evidence type="ECO:0000313" key="8">
    <source>
        <dbReference type="Proteomes" id="UP000026962"/>
    </source>
</evidence>
<dbReference type="Proteomes" id="UP000026962">
    <property type="component" value="Chromosome 5"/>
</dbReference>
<dbReference type="InterPro" id="IPR036249">
    <property type="entry name" value="Thioredoxin-like_sf"/>
</dbReference>
<reference evidence="7" key="1">
    <citation type="submission" date="2015-04" db="UniProtKB">
        <authorList>
            <consortium name="EnsemblPlants"/>
        </authorList>
    </citation>
    <scope>IDENTIFICATION</scope>
</reference>
<sequence>MCALLLLLYIPLLLHPSSLPADPDADHLAGESNHHQHSRSLMQGGGGVSCAVAGEAAATTTTTRGGGMMLGLTLFDPPGGEQPAERIGRLVRESPVVIFARRGCCMCHVMRRLLAAVGAHATVIELDEAAEEAAASAAAAAAVPALFVGGAPVGGLDGLMGLHLSGRLVPRLRELLIHLLLCSNSPVARLLLHLPSATREDFMDEDAIGNETKPKLAPASLQRSTFAGGGEPVIAPRRPRVCGFRVDPNSAAPRDLDPWTSKVALACLMKTYGVANFKKMSQPISAFTVWLDNYPLQSRSDIGSPVVQLVASTNNGSDREAYCRLSLEIKDKKLYYLK</sequence>
<evidence type="ECO:0000256" key="1">
    <source>
        <dbReference type="ARBA" id="ARBA00004496"/>
    </source>
</evidence>
<dbReference type="eggNOG" id="KOG1752">
    <property type="taxonomic scope" value="Eukaryota"/>
</dbReference>
<dbReference type="PANTHER" id="PTHR10168">
    <property type="entry name" value="GLUTAREDOXIN"/>
    <property type="match status" value="1"/>
</dbReference>
<evidence type="ECO:0000313" key="7">
    <source>
        <dbReference type="EnsemblPlants" id="OPUNC05G05850.1"/>
    </source>
</evidence>
<dbReference type="SUPFAM" id="SSF52833">
    <property type="entry name" value="Thioredoxin-like"/>
    <property type="match status" value="1"/>
</dbReference>
<accession>A0A0E0KZI6</accession>
<dbReference type="InterPro" id="IPR002109">
    <property type="entry name" value="Glutaredoxin"/>
</dbReference>
<evidence type="ECO:0000256" key="5">
    <source>
        <dbReference type="SAM" id="SignalP"/>
    </source>
</evidence>
<evidence type="ECO:0000256" key="4">
    <source>
        <dbReference type="ARBA" id="ARBA00023284"/>
    </source>
</evidence>
<protein>
    <recommendedName>
        <fullName evidence="6">Glutaredoxin domain-containing protein</fullName>
    </recommendedName>
</protein>
<feature type="chain" id="PRO_5002365878" description="Glutaredoxin domain-containing protein" evidence="5">
    <location>
        <begin position="21"/>
        <end position="338"/>
    </location>
</feature>
<keyword evidence="3" id="KW-0963">Cytoplasm</keyword>
<evidence type="ECO:0000256" key="3">
    <source>
        <dbReference type="ARBA" id="ARBA00022490"/>
    </source>
</evidence>
<name>A0A0E0KZI6_ORYPU</name>
<keyword evidence="5" id="KW-0732">Signal</keyword>
<evidence type="ECO:0000256" key="2">
    <source>
        <dbReference type="ARBA" id="ARBA00007568"/>
    </source>
</evidence>
<keyword evidence="4" id="KW-0676">Redox-active center</keyword>
<organism evidence="7">
    <name type="scientific">Oryza punctata</name>
    <name type="common">Red rice</name>
    <dbReference type="NCBI Taxonomy" id="4537"/>
    <lineage>
        <taxon>Eukaryota</taxon>
        <taxon>Viridiplantae</taxon>
        <taxon>Streptophyta</taxon>
        <taxon>Embryophyta</taxon>
        <taxon>Tracheophyta</taxon>
        <taxon>Spermatophyta</taxon>
        <taxon>Magnoliopsida</taxon>
        <taxon>Liliopsida</taxon>
        <taxon>Poales</taxon>
        <taxon>Poaceae</taxon>
        <taxon>BOP clade</taxon>
        <taxon>Oryzoideae</taxon>
        <taxon>Oryzeae</taxon>
        <taxon>Oryzinae</taxon>
        <taxon>Oryza</taxon>
    </lineage>
</organism>
<evidence type="ECO:0000259" key="6">
    <source>
        <dbReference type="Pfam" id="PF00462"/>
    </source>
</evidence>
<dbReference type="InterPro" id="IPR011905">
    <property type="entry name" value="GlrX-like_pln_2"/>
</dbReference>
<dbReference type="Pfam" id="PF00462">
    <property type="entry name" value="Glutaredoxin"/>
    <property type="match status" value="1"/>
</dbReference>
<dbReference type="STRING" id="4537.A0A0E0KZI6"/>
<keyword evidence="8" id="KW-1185">Reference proteome</keyword>
<dbReference type="EnsemblPlants" id="OPUNC05G05850.1">
    <property type="protein sequence ID" value="OPUNC05G05850.1"/>
    <property type="gene ID" value="OPUNC05G05850"/>
</dbReference>
<feature type="domain" description="Glutaredoxin" evidence="6">
    <location>
        <begin position="96"/>
        <end position="150"/>
    </location>
</feature>
<comment type="similarity">
    <text evidence="2">Belongs to the glutaredoxin family. CC-type subfamily.</text>
</comment>
<comment type="subcellular location">
    <subcellularLocation>
        <location evidence="1">Cytoplasm</location>
    </subcellularLocation>
</comment>
<proteinExistence type="inferred from homology"/>
<dbReference type="AlphaFoldDB" id="A0A0E0KZI6"/>
<feature type="signal peptide" evidence="5">
    <location>
        <begin position="1"/>
        <end position="20"/>
    </location>
</feature>
<dbReference type="Gene3D" id="3.40.30.10">
    <property type="entry name" value="Glutaredoxin"/>
    <property type="match status" value="1"/>
</dbReference>
<dbReference type="Gramene" id="OPUNC05G05850.1">
    <property type="protein sequence ID" value="OPUNC05G05850.1"/>
    <property type="gene ID" value="OPUNC05G05850"/>
</dbReference>
<dbReference type="GO" id="GO:0005737">
    <property type="term" value="C:cytoplasm"/>
    <property type="evidence" value="ECO:0007669"/>
    <property type="project" value="UniProtKB-SubCell"/>
</dbReference>
<dbReference type="PROSITE" id="PS51354">
    <property type="entry name" value="GLUTAREDOXIN_2"/>
    <property type="match status" value="1"/>
</dbReference>
<reference evidence="7" key="2">
    <citation type="submission" date="2018-05" db="EMBL/GenBank/DDBJ databases">
        <title>OpunRS2 (Oryza punctata Reference Sequence Version 2).</title>
        <authorList>
            <person name="Zhang J."/>
            <person name="Kudrna D."/>
            <person name="Lee S."/>
            <person name="Talag J."/>
            <person name="Welchert J."/>
            <person name="Wing R.A."/>
        </authorList>
    </citation>
    <scope>NUCLEOTIDE SEQUENCE [LARGE SCALE GENOMIC DNA]</scope>
</reference>